<keyword evidence="3" id="KW-1185">Reference proteome</keyword>
<feature type="transmembrane region" description="Helical" evidence="1">
    <location>
        <begin position="34"/>
        <end position="53"/>
    </location>
</feature>
<gene>
    <name evidence="2" type="ORF">ABGF40_00715</name>
</gene>
<keyword evidence="1" id="KW-0812">Transmembrane</keyword>
<dbReference type="EMBL" id="JBFNFH010000001">
    <property type="protein sequence ID" value="MFM1524191.1"/>
    <property type="molecule type" value="Genomic_DNA"/>
</dbReference>
<dbReference type="Proteomes" id="UP001629536">
    <property type="component" value="Unassembled WGS sequence"/>
</dbReference>
<reference evidence="2 3" key="1">
    <citation type="journal article" date="2024" name="Front. Microbiol.">
        <title>Pangenomic and biochemical analyses of Helcococcus ovis reveal widespread tetracycline resistance and a novel bacterial species, Helcococcus bovis.</title>
        <authorList>
            <person name="Cunha F."/>
            <person name="Zhai Y."/>
            <person name="Casaro S."/>
            <person name="Jones K.L."/>
            <person name="Hernandez M."/>
            <person name="Bisinotto R.S."/>
            <person name="Kariyawasam S."/>
            <person name="Brown M.B."/>
            <person name="Phillips A."/>
            <person name="Jeong K.C."/>
            <person name="Galvao K.N."/>
        </authorList>
    </citation>
    <scope>NUCLEOTIDE SEQUENCE [LARGE SCALE GENOMIC DNA]</scope>
    <source>
        <strain evidence="2 3">KG197</strain>
    </source>
</reference>
<evidence type="ECO:0008006" key="4">
    <source>
        <dbReference type="Google" id="ProtNLM"/>
    </source>
</evidence>
<proteinExistence type="predicted"/>
<dbReference type="RefSeq" id="WP_408126109.1">
    <property type="nucleotide sequence ID" value="NZ_JBFNFH010000001.1"/>
</dbReference>
<organism evidence="2 3">
    <name type="scientific">Helcococcus bovis</name>
    <dbReference type="NCBI Taxonomy" id="3153252"/>
    <lineage>
        <taxon>Bacteria</taxon>
        <taxon>Bacillati</taxon>
        <taxon>Bacillota</taxon>
        <taxon>Tissierellia</taxon>
        <taxon>Tissierellales</taxon>
        <taxon>Peptoniphilaceae</taxon>
        <taxon>Helcococcus</taxon>
    </lineage>
</organism>
<protein>
    <recommendedName>
        <fullName evidence="4">CPBP family intramembrane metalloprotease</fullName>
    </recommendedName>
</protein>
<sequence length="77" mass="9218">MKENGVRIIYLLCMFMFLYFNYKICSLYIESSSVIVLVQFVQTIFFLNAYQYGFGLEGYMLPFLTSNLYLFLLYIKN</sequence>
<feature type="transmembrane region" description="Helical" evidence="1">
    <location>
        <begin position="59"/>
        <end position="75"/>
    </location>
</feature>
<accession>A0ABW9F418</accession>
<comment type="caution">
    <text evidence="2">The sequence shown here is derived from an EMBL/GenBank/DDBJ whole genome shotgun (WGS) entry which is preliminary data.</text>
</comment>
<feature type="transmembrane region" description="Helical" evidence="1">
    <location>
        <begin position="6"/>
        <end position="22"/>
    </location>
</feature>
<name>A0ABW9F418_9FIRM</name>
<evidence type="ECO:0000313" key="3">
    <source>
        <dbReference type="Proteomes" id="UP001629536"/>
    </source>
</evidence>
<evidence type="ECO:0000313" key="2">
    <source>
        <dbReference type="EMBL" id="MFM1524191.1"/>
    </source>
</evidence>
<keyword evidence="1" id="KW-0472">Membrane</keyword>
<keyword evidence="1" id="KW-1133">Transmembrane helix</keyword>
<evidence type="ECO:0000256" key="1">
    <source>
        <dbReference type="SAM" id="Phobius"/>
    </source>
</evidence>